<proteinExistence type="predicted"/>
<dbReference type="InParanoid" id="A0A0P0V769"/>
<reference evidence="3" key="1">
    <citation type="journal article" date="2005" name="Nature">
        <title>The map-based sequence of the rice genome.</title>
        <authorList>
            <consortium name="International rice genome sequencing project (IRGSP)"/>
            <person name="Matsumoto T."/>
            <person name="Wu J."/>
            <person name="Kanamori H."/>
            <person name="Katayose Y."/>
            <person name="Fujisawa M."/>
            <person name="Namiki N."/>
            <person name="Mizuno H."/>
            <person name="Yamamoto K."/>
            <person name="Antonio B.A."/>
            <person name="Baba T."/>
            <person name="Sakata K."/>
            <person name="Nagamura Y."/>
            <person name="Aoki H."/>
            <person name="Arikawa K."/>
            <person name="Arita K."/>
            <person name="Bito T."/>
            <person name="Chiden Y."/>
            <person name="Fujitsuka N."/>
            <person name="Fukunaka R."/>
            <person name="Hamada M."/>
            <person name="Harada C."/>
            <person name="Hayashi A."/>
            <person name="Hijishita S."/>
            <person name="Honda M."/>
            <person name="Hosokawa S."/>
            <person name="Ichikawa Y."/>
            <person name="Idonuma A."/>
            <person name="Iijima M."/>
            <person name="Ikeda M."/>
            <person name="Ikeno M."/>
            <person name="Ito K."/>
            <person name="Ito S."/>
            <person name="Ito T."/>
            <person name="Ito Y."/>
            <person name="Ito Y."/>
            <person name="Iwabuchi A."/>
            <person name="Kamiya K."/>
            <person name="Karasawa W."/>
            <person name="Kurita K."/>
            <person name="Katagiri S."/>
            <person name="Kikuta A."/>
            <person name="Kobayashi H."/>
            <person name="Kobayashi N."/>
            <person name="Machita K."/>
            <person name="Maehara T."/>
            <person name="Masukawa M."/>
            <person name="Mizubayashi T."/>
            <person name="Mukai Y."/>
            <person name="Nagasaki H."/>
            <person name="Nagata Y."/>
            <person name="Naito S."/>
            <person name="Nakashima M."/>
            <person name="Nakama Y."/>
            <person name="Nakamichi Y."/>
            <person name="Nakamura M."/>
            <person name="Meguro A."/>
            <person name="Negishi M."/>
            <person name="Ohta I."/>
            <person name="Ohta T."/>
            <person name="Okamoto M."/>
            <person name="Ono N."/>
            <person name="Saji S."/>
            <person name="Sakaguchi M."/>
            <person name="Sakai K."/>
            <person name="Shibata M."/>
            <person name="Shimokawa T."/>
            <person name="Song J."/>
            <person name="Takazaki Y."/>
            <person name="Terasawa K."/>
            <person name="Tsugane M."/>
            <person name="Tsuji K."/>
            <person name="Ueda S."/>
            <person name="Waki K."/>
            <person name="Yamagata H."/>
            <person name="Yamamoto M."/>
            <person name="Yamamoto S."/>
            <person name="Yamane H."/>
            <person name="Yoshiki S."/>
            <person name="Yoshihara R."/>
            <person name="Yukawa K."/>
            <person name="Zhong H."/>
            <person name="Yano M."/>
            <person name="Yuan Q."/>
            <person name="Ouyang S."/>
            <person name="Liu J."/>
            <person name="Jones K.M."/>
            <person name="Gansberger K."/>
            <person name="Moffat K."/>
            <person name="Hill J."/>
            <person name="Bera J."/>
            <person name="Fadrosh D."/>
            <person name="Jin S."/>
            <person name="Johri S."/>
            <person name="Kim M."/>
            <person name="Overton L."/>
            <person name="Reardon M."/>
            <person name="Tsitrin T."/>
            <person name="Vuong H."/>
            <person name="Weaver B."/>
            <person name="Ciecko A."/>
            <person name="Tallon L."/>
            <person name="Jackson J."/>
            <person name="Pai G."/>
            <person name="Aken S.V."/>
            <person name="Utterback T."/>
            <person name="Reidmuller S."/>
            <person name="Feldblyum T."/>
            <person name="Hsiao J."/>
            <person name="Zismann V."/>
            <person name="Iobst S."/>
            <person name="de Vazeille A.R."/>
            <person name="Buell C.R."/>
            <person name="Ying K."/>
            <person name="Li Y."/>
            <person name="Lu T."/>
            <person name="Huang Y."/>
            <person name="Zhao Q."/>
            <person name="Feng Q."/>
            <person name="Zhang L."/>
            <person name="Zhu J."/>
            <person name="Weng Q."/>
            <person name="Mu J."/>
            <person name="Lu Y."/>
            <person name="Fan D."/>
            <person name="Liu Y."/>
            <person name="Guan J."/>
            <person name="Zhang Y."/>
            <person name="Yu S."/>
            <person name="Liu X."/>
            <person name="Zhang Y."/>
            <person name="Hong G."/>
            <person name="Han B."/>
            <person name="Choisne N."/>
            <person name="Demange N."/>
            <person name="Orjeda G."/>
            <person name="Samain S."/>
            <person name="Cattolico L."/>
            <person name="Pelletier E."/>
            <person name="Couloux A."/>
            <person name="Segurens B."/>
            <person name="Wincker P."/>
            <person name="D'Hont A."/>
            <person name="Scarpelli C."/>
            <person name="Weissenbach J."/>
            <person name="Salanoubat M."/>
            <person name="Quetier F."/>
            <person name="Yu Y."/>
            <person name="Kim H.R."/>
            <person name="Rambo T."/>
            <person name="Currie J."/>
            <person name="Collura K."/>
            <person name="Luo M."/>
            <person name="Yang T."/>
            <person name="Ammiraju J.S.S."/>
            <person name="Engler F."/>
            <person name="Soderlund C."/>
            <person name="Wing R.A."/>
            <person name="Palmer L.E."/>
            <person name="de la Bastide M."/>
            <person name="Spiegel L."/>
            <person name="Nascimento L."/>
            <person name="Zutavern T."/>
            <person name="O'Shaughnessy A."/>
            <person name="Dike S."/>
            <person name="Dedhia N."/>
            <person name="Preston R."/>
            <person name="Balija V."/>
            <person name="McCombie W.R."/>
            <person name="Chow T."/>
            <person name="Chen H."/>
            <person name="Chung M."/>
            <person name="Chen C."/>
            <person name="Shaw J."/>
            <person name="Wu H."/>
            <person name="Hsiao K."/>
            <person name="Chao Y."/>
            <person name="Chu M."/>
            <person name="Cheng C."/>
            <person name="Hour A."/>
            <person name="Lee P."/>
            <person name="Lin S."/>
            <person name="Lin Y."/>
            <person name="Liou J."/>
            <person name="Liu S."/>
            <person name="Hsing Y."/>
            <person name="Raghuvanshi S."/>
            <person name="Mohanty A."/>
            <person name="Bharti A.K."/>
            <person name="Gaur A."/>
            <person name="Gupta V."/>
            <person name="Kumar D."/>
            <person name="Ravi V."/>
            <person name="Vij S."/>
            <person name="Kapur A."/>
            <person name="Khurana P."/>
            <person name="Khurana P."/>
            <person name="Khurana J.P."/>
            <person name="Tyagi A.K."/>
            <person name="Gaikwad K."/>
            <person name="Singh A."/>
            <person name="Dalal V."/>
            <person name="Srivastava S."/>
            <person name="Dixit A."/>
            <person name="Pal A.K."/>
            <person name="Ghazi I.A."/>
            <person name="Yadav M."/>
            <person name="Pandit A."/>
            <person name="Bhargava A."/>
            <person name="Sureshbabu K."/>
            <person name="Batra K."/>
            <person name="Sharma T.R."/>
            <person name="Mohapatra T."/>
            <person name="Singh N.K."/>
            <person name="Messing J."/>
            <person name="Nelson A.B."/>
            <person name="Fuks G."/>
            <person name="Kavchok S."/>
            <person name="Keizer G."/>
            <person name="Linton E."/>
            <person name="Llaca V."/>
            <person name="Song R."/>
            <person name="Tanyolac B."/>
            <person name="Young S."/>
            <person name="Ho-Il K."/>
            <person name="Hahn J.H."/>
            <person name="Sangsakoo G."/>
            <person name="Vanavichit A."/>
            <person name="de Mattos Luiz.A.T."/>
            <person name="Zimmer P.D."/>
            <person name="Malone G."/>
            <person name="Dellagostin O."/>
            <person name="de Oliveira A.C."/>
            <person name="Bevan M."/>
            <person name="Bancroft I."/>
            <person name="Minx P."/>
            <person name="Cordum H."/>
            <person name="Wilson R."/>
            <person name="Cheng Z."/>
            <person name="Jin W."/>
            <person name="Jiang J."/>
            <person name="Leong S.A."/>
            <person name="Iwama H."/>
            <person name="Gojobori T."/>
            <person name="Itoh T."/>
            <person name="Niimura Y."/>
            <person name="Fujii Y."/>
            <person name="Habara T."/>
            <person name="Sakai H."/>
            <person name="Sato Y."/>
            <person name="Wilson G."/>
            <person name="Kumar K."/>
            <person name="McCouch S."/>
            <person name="Juretic N."/>
            <person name="Hoen D."/>
            <person name="Wright S."/>
            <person name="Bruskiewich R."/>
            <person name="Bureau T."/>
            <person name="Miyao A."/>
            <person name="Hirochika H."/>
            <person name="Nishikawa T."/>
            <person name="Kadowaki K."/>
            <person name="Sugiura M."/>
            <person name="Burr B."/>
            <person name="Sasaki T."/>
        </authorList>
    </citation>
    <scope>NUCLEOTIDE SEQUENCE [LARGE SCALE GENOMIC DNA]</scope>
    <source>
        <strain evidence="3">cv. Nipponbare</strain>
    </source>
</reference>
<evidence type="ECO:0000256" key="1">
    <source>
        <dbReference type="SAM" id="MobiDB-lite"/>
    </source>
</evidence>
<organism evidence="2 3">
    <name type="scientific">Oryza sativa subsp. japonica</name>
    <name type="common">Rice</name>
    <dbReference type="NCBI Taxonomy" id="39947"/>
    <lineage>
        <taxon>Eukaryota</taxon>
        <taxon>Viridiplantae</taxon>
        <taxon>Streptophyta</taxon>
        <taxon>Embryophyta</taxon>
        <taxon>Tracheophyta</taxon>
        <taxon>Spermatophyta</taxon>
        <taxon>Magnoliopsida</taxon>
        <taxon>Liliopsida</taxon>
        <taxon>Poales</taxon>
        <taxon>Poaceae</taxon>
        <taxon>BOP clade</taxon>
        <taxon>Oryzoideae</taxon>
        <taxon>Oryzeae</taxon>
        <taxon>Oryzinae</taxon>
        <taxon>Oryza</taxon>
        <taxon>Oryza sativa</taxon>
    </lineage>
</organism>
<feature type="region of interest" description="Disordered" evidence="1">
    <location>
        <begin position="157"/>
        <end position="294"/>
    </location>
</feature>
<evidence type="ECO:0000313" key="3">
    <source>
        <dbReference type="Proteomes" id="UP000059680"/>
    </source>
</evidence>
<accession>A0A0P0V769</accession>
<evidence type="ECO:0000313" key="2">
    <source>
        <dbReference type="EMBL" id="BAS73924.1"/>
    </source>
</evidence>
<name>A0A0P0V769_ORYSJ</name>
<protein>
    <submittedName>
        <fullName evidence="2">Os01g0705000 protein</fullName>
    </submittedName>
</protein>
<reference evidence="2 3" key="2">
    <citation type="journal article" date="2013" name="Plant Cell Physiol.">
        <title>Rice Annotation Project Database (RAP-DB): an integrative and interactive database for rice genomics.</title>
        <authorList>
            <person name="Sakai H."/>
            <person name="Lee S.S."/>
            <person name="Tanaka T."/>
            <person name="Numa H."/>
            <person name="Kim J."/>
            <person name="Kawahara Y."/>
            <person name="Wakimoto H."/>
            <person name="Yang C.C."/>
            <person name="Iwamoto M."/>
            <person name="Abe T."/>
            <person name="Yamada Y."/>
            <person name="Muto A."/>
            <person name="Inokuchi H."/>
            <person name="Ikemura T."/>
            <person name="Matsumoto T."/>
            <person name="Sasaki T."/>
            <person name="Itoh T."/>
        </authorList>
    </citation>
    <scope>NUCLEOTIDE SEQUENCE [LARGE SCALE GENOMIC DNA]</scope>
    <source>
        <strain evidence="3">cv. Nipponbare</strain>
    </source>
</reference>
<gene>
    <name evidence="2" type="ordered locus">Os01g0705000</name>
    <name evidence="2" type="ORF">OSNPB_010705000</name>
</gene>
<keyword evidence="3" id="KW-1185">Reference proteome</keyword>
<feature type="compositionally biased region" description="Basic and acidic residues" evidence="1">
    <location>
        <begin position="264"/>
        <end position="278"/>
    </location>
</feature>
<reference evidence="2 3" key="3">
    <citation type="journal article" date="2013" name="Rice">
        <title>Improvement of the Oryza sativa Nipponbare reference genome using next generation sequence and optical map data.</title>
        <authorList>
            <person name="Kawahara Y."/>
            <person name="de la Bastide M."/>
            <person name="Hamilton J.P."/>
            <person name="Kanamori H."/>
            <person name="McCombie W.R."/>
            <person name="Ouyang S."/>
            <person name="Schwartz D.C."/>
            <person name="Tanaka T."/>
            <person name="Wu J."/>
            <person name="Zhou S."/>
            <person name="Childs K.L."/>
            <person name="Davidson R.M."/>
            <person name="Lin H."/>
            <person name="Quesada-Ocampo L."/>
            <person name="Vaillancourt B."/>
            <person name="Sakai H."/>
            <person name="Lee S.S."/>
            <person name="Kim J."/>
            <person name="Numa H."/>
            <person name="Itoh T."/>
            <person name="Buell C.R."/>
            <person name="Matsumoto T."/>
        </authorList>
    </citation>
    <scope>NUCLEOTIDE SEQUENCE [LARGE SCALE GENOMIC DNA]</scope>
    <source>
        <strain evidence="3">cv. Nipponbare</strain>
    </source>
</reference>
<feature type="compositionally biased region" description="Basic and acidic residues" evidence="1">
    <location>
        <begin position="164"/>
        <end position="178"/>
    </location>
</feature>
<feature type="compositionally biased region" description="Low complexity" evidence="1">
    <location>
        <begin position="199"/>
        <end position="227"/>
    </location>
</feature>
<dbReference type="Gramene" id="Os01t0705000-01">
    <property type="protein sequence ID" value="Os01t0705000-01"/>
    <property type="gene ID" value="Os01g0705000"/>
</dbReference>
<sequence>MAGDGKVEVHDGWSAPPVATIASSQMVFTTIESTEHAASAEAGRAGATATVGADQSCSGASRGFWRRLRPRAVAADGRGPVATPPSSCAPSAPSYYSSTSVAACQSAAAFRGYRRGWRRERGEAAPPRSRPPSIAELGCVLHTVELLLYLRHRLPKRRRRPRRERGEAAQRKVGKETRTATTTSRWRGKAGGDGGRSSAHLPPATAAPALAHMPSSPLQRLPPLSLWPRPPTPTPALTRTLLSPLRRRPPPPPMRLSLPACVRRGREKEERKEREGREKGRRKNDMWAPTCYVG</sequence>
<dbReference type="EMBL" id="AP014957">
    <property type="protein sequence ID" value="BAS73924.1"/>
    <property type="molecule type" value="Genomic_DNA"/>
</dbReference>
<feature type="compositionally biased region" description="Low complexity" evidence="1">
    <location>
        <begin position="235"/>
        <end position="244"/>
    </location>
</feature>
<dbReference type="Proteomes" id="UP000059680">
    <property type="component" value="Chromosome 1"/>
</dbReference>
<dbReference type="PaxDb" id="39947-A0A0P0V769"/>
<dbReference type="FunCoup" id="A0A0P0V769">
    <property type="interactions" value="1"/>
</dbReference>
<dbReference type="AlphaFoldDB" id="A0A0P0V769"/>